<sequence>MKRLKLNLRVVFLAVLVFLTTNLCAQESSPRQLQEMDSVEIGLLTCSPGKEIYSLFGHTAIRVHDAATGQDVAVNYGLFNYHTPYFIPRFVFGLCDYEMGIYPFDLFMEEYTEEGRGVVEQRIRLTRQEKLDIINALALNARPENKVYRYNFFYDNCSSRARDMIIDHIHGHVGYRVNASVTSSYRAMVHQWDEQHPWDSFGCDLLLGVKADRQTTLRQQQFLPDSLRASFASAKVFREHQSPADLVDSTWTVLEAQTPATGSSIFDIFTPRVVISILTLVVVLASVREYRRKKIYWGIDLALLLADGLAGFVLFLMIFSKHPTVSLNLQILLLNPLSLIAFYSVVRKSRRSQYSIWWTVFTVCILLFFVGNLLQDYASGMNILALCLLDRCIVNYCVHAKGKYASSLNTNKKII</sequence>
<feature type="domain" description="Lnb-like transmembrane" evidence="4">
    <location>
        <begin position="267"/>
        <end position="401"/>
    </location>
</feature>
<gene>
    <name evidence="5" type="ORF">FYJ73_11645</name>
</gene>
<evidence type="ECO:0000313" key="5">
    <source>
        <dbReference type="EMBL" id="MST85311.1"/>
    </source>
</evidence>
<evidence type="ECO:0000259" key="4">
    <source>
        <dbReference type="Pfam" id="PF25221"/>
    </source>
</evidence>
<keyword evidence="6" id="KW-1185">Reference proteome</keyword>
<keyword evidence="1" id="KW-0472">Membrane</keyword>
<keyword evidence="1" id="KW-1133">Transmembrane helix</keyword>
<name>A0A7K0KH99_9BACT</name>
<keyword evidence="2" id="KW-0732">Signal</keyword>
<dbReference type="Pfam" id="PF25221">
    <property type="entry name" value="5TMH_Lnb"/>
    <property type="match status" value="1"/>
</dbReference>
<organism evidence="5 6">
    <name type="scientific">Hallella mizrahii</name>
    <dbReference type="NCBI Taxonomy" id="2606637"/>
    <lineage>
        <taxon>Bacteria</taxon>
        <taxon>Pseudomonadati</taxon>
        <taxon>Bacteroidota</taxon>
        <taxon>Bacteroidia</taxon>
        <taxon>Bacteroidales</taxon>
        <taxon>Prevotellaceae</taxon>
        <taxon>Hallella</taxon>
    </lineage>
</organism>
<feature type="transmembrane region" description="Helical" evidence="1">
    <location>
        <begin position="299"/>
        <end position="319"/>
    </location>
</feature>
<feature type="transmembrane region" description="Helical" evidence="1">
    <location>
        <begin position="355"/>
        <end position="374"/>
    </location>
</feature>
<dbReference type="InterPro" id="IPR057436">
    <property type="entry name" value="5TMH_Lnb"/>
</dbReference>
<dbReference type="Proteomes" id="UP000438914">
    <property type="component" value="Unassembled WGS sequence"/>
</dbReference>
<evidence type="ECO:0000256" key="2">
    <source>
        <dbReference type="SAM" id="SignalP"/>
    </source>
</evidence>
<feature type="domain" description="Lnb N-terminal periplasmic" evidence="3">
    <location>
        <begin position="36"/>
        <end position="170"/>
    </location>
</feature>
<feature type="transmembrane region" description="Helical" evidence="1">
    <location>
        <begin position="269"/>
        <end position="287"/>
    </location>
</feature>
<evidence type="ECO:0000313" key="6">
    <source>
        <dbReference type="Proteomes" id="UP000438914"/>
    </source>
</evidence>
<dbReference type="InterPro" id="IPR025178">
    <property type="entry name" value="Lnb_N"/>
</dbReference>
<reference evidence="5 6" key="1">
    <citation type="submission" date="2019-08" db="EMBL/GenBank/DDBJ databases">
        <title>In-depth cultivation of the pig gut microbiome towards novel bacterial diversity and tailored functional studies.</title>
        <authorList>
            <person name="Wylensek D."/>
            <person name="Hitch T.C.A."/>
            <person name="Clavel T."/>
        </authorList>
    </citation>
    <scope>NUCLEOTIDE SEQUENCE [LARGE SCALE GENOMIC DNA]</scope>
    <source>
        <strain evidence="5 6">LKV-178-WT-2A</strain>
    </source>
</reference>
<evidence type="ECO:0000259" key="3">
    <source>
        <dbReference type="Pfam" id="PF13387"/>
    </source>
</evidence>
<feature type="chain" id="PRO_5029844717" evidence="2">
    <location>
        <begin position="26"/>
        <end position="415"/>
    </location>
</feature>
<feature type="signal peptide" evidence="2">
    <location>
        <begin position="1"/>
        <end position="25"/>
    </location>
</feature>
<dbReference type="EMBL" id="VUNG01000034">
    <property type="protein sequence ID" value="MST85311.1"/>
    <property type="molecule type" value="Genomic_DNA"/>
</dbReference>
<evidence type="ECO:0000256" key="1">
    <source>
        <dbReference type="SAM" id="Phobius"/>
    </source>
</evidence>
<dbReference type="AlphaFoldDB" id="A0A7K0KH99"/>
<keyword evidence="1" id="KW-0812">Transmembrane</keyword>
<accession>A0A7K0KH99</accession>
<protein>
    <submittedName>
        <fullName evidence="5">DUF4105 domain-containing protein</fullName>
    </submittedName>
</protein>
<proteinExistence type="predicted"/>
<comment type="caution">
    <text evidence="5">The sequence shown here is derived from an EMBL/GenBank/DDBJ whole genome shotgun (WGS) entry which is preliminary data.</text>
</comment>
<dbReference type="Pfam" id="PF13387">
    <property type="entry name" value="Lnb_N"/>
    <property type="match status" value="1"/>
</dbReference>
<feature type="transmembrane region" description="Helical" evidence="1">
    <location>
        <begin position="325"/>
        <end position="343"/>
    </location>
</feature>